<dbReference type="Gene3D" id="1.25.40.20">
    <property type="entry name" value="Ankyrin repeat-containing domain"/>
    <property type="match status" value="5"/>
</dbReference>
<dbReference type="InterPro" id="IPR036770">
    <property type="entry name" value="Ankyrin_rpt-contain_sf"/>
</dbReference>
<dbReference type="Proteomes" id="UP001497497">
    <property type="component" value="Unassembled WGS sequence"/>
</dbReference>
<keyword evidence="6" id="KW-1185">Reference proteome</keyword>
<name>A0AAV2HAB0_LYMST</name>
<feature type="region of interest" description="Disordered" evidence="4">
    <location>
        <begin position="716"/>
        <end position="1111"/>
    </location>
</feature>
<feature type="repeat" description="ANK" evidence="3">
    <location>
        <begin position="364"/>
        <end position="396"/>
    </location>
</feature>
<dbReference type="Pfam" id="PF12796">
    <property type="entry name" value="Ank_2"/>
    <property type="match status" value="5"/>
</dbReference>
<feature type="compositionally biased region" description="Basic residues" evidence="4">
    <location>
        <begin position="897"/>
        <end position="907"/>
    </location>
</feature>
<keyword evidence="1" id="KW-0677">Repeat</keyword>
<dbReference type="Pfam" id="PF00023">
    <property type="entry name" value="Ank"/>
    <property type="match status" value="2"/>
</dbReference>
<feature type="compositionally biased region" description="Polar residues" evidence="4">
    <location>
        <begin position="1078"/>
        <end position="1105"/>
    </location>
</feature>
<evidence type="ECO:0000256" key="3">
    <source>
        <dbReference type="PROSITE-ProRule" id="PRU00023"/>
    </source>
</evidence>
<feature type="compositionally biased region" description="Polar residues" evidence="4">
    <location>
        <begin position="724"/>
        <end position="742"/>
    </location>
</feature>
<accession>A0AAV2HAB0</accession>
<feature type="compositionally biased region" description="Basic and acidic residues" evidence="4">
    <location>
        <begin position="802"/>
        <end position="830"/>
    </location>
</feature>
<feature type="compositionally biased region" description="Basic and acidic residues" evidence="4">
    <location>
        <begin position="988"/>
        <end position="999"/>
    </location>
</feature>
<feature type="repeat" description="ANK" evidence="3">
    <location>
        <begin position="264"/>
        <end position="296"/>
    </location>
</feature>
<feature type="non-terminal residue" evidence="5">
    <location>
        <position position="1111"/>
    </location>
</feature>
<feature type="repeat" description="ANK" evidence="3">
    <location>
        <begin position="92"/>
        <end position="124"/>
    </location>
</feature>
<dbReference type="SMART" id="SM00248">
    <property type="entry name" value="ANK"/>
    <property type="match status" value="15"/>
</dbReference>
<dbReference type="PROSITE" id="PS50088">
    <property type="entry name" value="ANK_REPEAT"/>
    <property type="match status" value="10"/>
</dbReference>
<proteinExistence type="predicted"/>
<protein>
    <submittedName>
        <fullName evidence="5">Uncharacterized protein</fullName>
    </submittedName>
</protein>
<keyword evidence="2 3" id="KW-0040">ANK repeat</keyword>
<feature type="compositionally biased region" description="Basic residues" evidence="4">
    <location>
        <begin position="1058"/>
        <end position="1077"/>
    </location>
</feature>
<dbReference type="SUPFAM" id="SSF48403">
    <property type="entry name" value="Ankyrin repeat"/>
    <property type="match status" value="2"/>
</dbReference>
<feature type="repeat" description="ANK" evidence="3">
    <location>
        <begin position="443"/>
        <end position="475"/>
    </location>
</feature>
<feature type="repeat" description="ANK" evidence="3">
    <location>
        <begin position="331"/>
        <end position="363"/>
    </location>
</feature>
<dbReference type="InterPro" id="IPR051165">
    <property type="entry name" value="Multifunctional_ANK_Repeat"/>
</dbReference>
<feature type="compositionally biased region" description="Basic residues" evidence="4">
    <location>
        <begin position="849"/>
        <end position="858"/>
    </location>
</feature>
<feature type="compositionally biased region" description="Low complexity" evidence="4">
    <location>
        <begin position="1002"/>
        <end position="1022"/>
    </location>
</feature>
<gene>
    <name evidence="5" type="ORF">GSLYS_00004538001</name>
</gene>
<dbReference type="PANTHER" id="PTHR24123">
    <property type="entry name" value="ANKYRIN REPEAT-CONTAINING"/>
    <property type="match status" value="1"/>
</dbReference>
<comment type="caution">
    <text evidence="5">The sequence shown here is derived from an EMBL/GenBank/DDBJ whole genome shotgun (WGS) entry which is preliminary data.</text>
</comment>
<dbReference type="AlphaFoldDB" id="A0AAV2HAB0"/>
<dbReference type="PROSITE" id="PS50297">
    <property type="entry name" value="ANK_REP_REGION"/>
    <property type="match status" value="10"/>
</dbReference>
<feature type="repeat" description="ANK" evidence="3">
    <location>
        <begin position="510"/>
        <end position="542"/>
    </location>
</feature>
<organism evidence="5 6">
    <name type="scientific">Lymnaea stagnalis</name>
    <name type="common">Great pond snail</name>
    <name type="synonym">Helix stagnalis</name>
    <dbReference type="NCBI Taxonomy" id="6523"/>
    <lineage>
        <taxon>Eukaryota</taxon>
        <taxon>Metazoa</taxon>
        <taxon>Spiralia</taxon>
        <taxon>Lophotrochozoa</taxon>
        <taxon>Mollusca</taxon>
        <taxon>Gastropoda</taxon>
        <taxon>Heterobranchia</taxon>
        <taxon>Euthyneura</taxon>
        <taxon>Panpulmonata</taxon>
        <taxon>Hygrophila</taxon>
        <taxon>Lymnaeoidea</taxon>
        <taxon>Lymnaeidae</taxon>
        <taxon>Lymnaea</taxon>
    </lineage>
</organism>
<evidence type="ECO:0000313" key="5">
    <source>
        <dbReference type="EMBL" id="CAL1530405.1"/>
    </source>
</evidence>
<reference evidence="5 6" key="1">
    <citation type="submission" date="2024-04" db="EMBL/GenBank/DDBJ databases">
        <authorList>
            <consortium name="Genoscope - CEA"/>
            <person name="William W."/>
        </authorList>
    </citation>
    <scope>NUCLEOTIDE SEQUENCE [LARGE SCALE GENOMIC DNA]</scope>
</reference>
<evidence type="ECO:0000256" key="1">
    <source>
        <dbReference type="ARBA" id="ARBA00022737"/>
    </source>
</evidence>
<dbReference type="PANTHER" id="PTHR24123:SF85">
    <property type="entry name" value="ANKYRIN REPEAT DOMAIN-CONTAINING PROTEIN 55"/>
    <property type="match status" value="1"/>
</dbReference>
<feature type="compositionally biased region" description="Basic and acidic residues" evidence="4">
    <location>
        <begin position="780"/>
        <end position="792"/>
    </location>
</feature>
<feature type="compositionally biased region" description="Polar residues" evidence="4">
    <location>
        <begin position="927"/>
        <end position="939"/>
    </location>
</feature>
<dbReference type="EMBL" id="CAXITT010000069">
    <property type="protein sequence ID" value="CAL1530405.1"/>
    <property type="molecule type" value="Genomic_DNA"/>
</dbReference>
<feature type="repeat" description="ANK" evidence="3">
    <location>
        <begin position="193"/>
        <end position="225"/>
    </location>
</feature>
<feature type="compositionally biased region" description="Low complexity" evidence="4">
    <location>
        <begin position="833"/>
        <end position="846"/>
    </location>
</feature>
<evidence type="ECO:0000256" key="2">
    <source>
        <dbReference type="ARBA" id="ARBA00023043"/>
    </source>
</evidence>
<evidence type="ECO:0000313" key="6">
    <source>
        <dbReference type="Proteomes" id="UP001497497"/>
    </source>
</evidence>
<dbReference type="InterPro" id="IPR002110">
    <property type="entry name" value="Ankyrin_rpt"/>
</dbReference>
<feature type="repeat" description="ANK" evidence="3">
    <location>
        <begin position="614"/>
        <end position="646"/>
    </location>
</feature>
<feature type="repeat" description="ANK" evidence="3">
    <location>
        <begin position="159"/>
        <end position="191"/>
    </location>
</feature>
<sequence length="1111" mass="121644">MPGEVDRMDGNERFRQLVSSENSKRLGTLLSELGATEARKLLDECYSGEPVPALVQCVKKAGDGSYEKHEEILDCCRLLIKYGCDVNQKDSTSRTPLHWACALGNARLVSLLLDHGADPSIADASGFNSLHLAVNVGAVECVRLIVGHSKELTNRHDGNGATPILTAVEKCDADLLNVLVTSGGDVNIQERTSKRTPLHYSLYLKNKEIFEYLLDHGGDLTKTDHRETNIVHRCCAVSDPWFLEQILRRDSPDTTRSLRMEDGEGATPVIVACQNGNIDQLRMLVEAGAPVANKDKHRRSALHHCAENNDTRCAEYILRSIPSLMTSADEEGLAPLHMAVIAGNIPLIHLLLKRGANFKAVDNERHTVAHWATVCGHSDVLDVLLENGAELSTPDKHQAYPIHYAAQMNSKIGIEDSSKIDGSQLILKTLLKNKVSPESEDKDKRTPIIWAASAGNDEACRILVESGADVNRADKDDLTALHCAASRGHASCVTTLIKHCQAEVDPVDKNQCTPLFYATTLGHIGCIRVLLDLGADIKHTDTRGRTIGHCATVSGSTDALQVLREYKVDLWARNLKGDQPIHEASQSGHIEVVRYLLDHADGGPSSVIDSGNNDGRTCLHIAALTNNVWLCKFLLERDANVNAVMVNKGKYYTPYDAALIKGHKEAKDLLYAHSGRPASAVTDHAAETIQVKYRYHIKHKALSAEPVGTPTAEATVLGQRTERTSGVNPTPASESTRINSAANDIREQESRPAVYSEQPDSPKYVDKATQITTARTSKLKSTESSKEVDRIVVDPPASSALNDHKINGRSHGDYSQKHGNLKSKELDRISGRSPGPSSKTNSSYSSTRDKRKLTRRGKSSHENTSYSEEGETHSERSTSHGNTSDIESCGSGPILRNKVRKPHKVRGGRSVAKTASRVSKYEHAAQPTGQSLRKQPSLKSSSEESSWRDNGTFESEEHDADHQHVLHELSQGDETEKRLERSTSFSSDEDRGESRRVTPHDSSPASRGSLSSRRKSASSSHSKMGAACGAMTDPNSVQNHRHEQSPLLTAALEEPVPLKKKQAANGKRRQNPVRTKSKNNQQDNGPRDTPTTPKSVRKTGFQSEPSPRKLQ</sequence>
<feature type="repeat" description="ANK" evidence="3">
    <location>
        <begin position="576"/>
        <end position="599"/>
    </location>
</feature>
<evidence type="ECO:0000256" key="4">
    <source>
        <dbReference type="SAM" id="MobiDB-lite"/>
    </source>
</evidence>